<feature type="compositionally biased region" description="Polar residues" evidence="1">
    <location>
        <begin position="655"/>
        <end position="670"/>
    </location>
</feature>
<dbReference type="Proteomes" id="UP000187013">
    <property type="component" value="Unassembled WGS sequence"/>
</dbReference>
<dbReference type="Gene3D" id="1.20.120.20">
    <property type="entry name" value="Apolipoprotein"/>
    <property type="match status" value="1"/>
</dbReference>
<evidence type="ECO:0000256" key="1">
    <source>
        <dbReference type="SAM" id="MobiDB-lite"/>
    </source>
</evidence>
<sequence length="689" mass="78585">MKILTKFFLLLVVTTCSLHYYCQIGQCSTQLQRVCHYTTPSVWDELLVEKNEFYREQLNPKVKVLKSHISQINSHYQDKVLPKLVDLGNRFYFDIVSPRIDNVCEFWEEFELKPYRERSLNQIRKVRQRIWFYYSVYLKPNLTKLDNQYALSDKYGKVHNKIAPFVAEIAQNFQNVYHQAAAKVHPHWENLRRTVNAKWEPISSSLWQRCRTNEICFKTNAQLKNIWKNLKLGCDYLSIYVHDALSPYSDGLESNVRATKAKSKSKPRVNASASARGNARAGAKAGAKAGTSEISASATADPTTSASATVTAGFEDDYDDEEPLYTSTSTIMLTVTMSTDQNELSPSQNTANAELGISEQDAIKDEFEAWFKVVDQKSSGVVKTFNKEVNKYLHHRVQQLDSIFQNKTKTVSEVLQNRYKNLNRAIQDINCTCETDTDAGNQTCFDSTGTTQLSEYITRSKMRELFAEAHSTLDQSMLQLKQDLEPIAQEVESRVSLIREEMVEVYEEWGDAMVSEWSKRLAYIDVVAGHLDDNGASTDEESSENWRKFLNLKKQVIKARDELAEHPADLHEIKQFVKKVHYLIEVLAKEAGEYLYILRARANLAFQAREQESKQREDSPRMDRDSAQNVENSNTTTASAEKSGKKAKKVKRVAQNGTNSTEKFSAGPDSSSKEPSMETTVQNNVTLQI</sequence>
<comment type="caution">
    <text evidence="3">The sequence shown here is derived from an EMBL/GenBank/DDBJ whole genome shotgun (WGS) entry which is preliminary data.</text>
</comment>
<feature type="region of interest" description="Disordered" evidence="1">
    <location>
        <begin position="259"/>
        <end position="308"/>
    </location>
</feature>
<feature type="compositionally biased region" description="Low complexity" evidence="1">
    <location>
        <begin position="270"/>
        <end position="308"/>
    </location>
</feature>
<feature type="chain" id="PRO_5013088986" description="Sensitivity to high expression protein 10" evidence="2">
    <location>
        <begin position="20"/>
        <end position="689"/>
    </location>
</feature>
<dbReference type="SUPFAM" id="SSF47162">
    <property type="entry name" value="Apolipoprotein"/>
    <property type="match status" value="1"/>
</dbReference>
<dbReference type="EMBL" id="BDGX01000016">
    <property type="protein sequence ID" value="GAV49726.1"/>
    <property type="molecule type" value="Genomic_DNA"/>
</dbReference>
<gene>
    <name evidence="3" type="ORF">ZYGR_0P03720</name>
</gene>
<evidence type="ECO:0000256" key="2">
    <source>
        <dbReference type="SAM" id="SignalP"/>
    </source>
</evidence>
<proteinExistence type="predicted"/>
<evidence type="ECO:0008006" key="5">
    <source>
        <dbReference type="Google" id="ProtNLM"/>
    </source>
</evidence>
<feature type="region of interest" description="Disordered" evidence="1">
    <location>
        <begin position="610"/>
        <end position="689"/>
    </location>
</feature>
<protein>
    <recommendedName>
        <fullName evidence="5">Sensitivity to high expression protein 10</fullName>
    </recommendedName>
</protein>
<reference evidence="3 4" key="1">
    <citation type="submission" date="2016-08" db="EMBL/GenBank/DDBJ databases">
        <title>Draft genome sequence of allopolyploid Zygosaccharomyces rouxii.</title>
        <authorList>
            <person name="Watanabe J."/>
            <person name="Uehara K."/>
            <person name="Mogi Y."/>
            <person name="Tsukioka Y."/>
        </authorList>
    </citation>
    <scope>NUCLEOTIDE SEQUENCE [LARGE SCALE GENOMIC DNA]</scope>
    <source>
        <strain evidence="3 4">NBRC 110957</strain>
    </source>
</reference>
<organism evidence="3 4">
    <name type="scientific">Zygosaccharomyces rouxii</name>
    <dbReference type="NCBI Taxonomy" id="4956"/>
    <lineage>
        <taxon>Eukaryota</taxon>
        <taxon>Fungi</taxon>
        <taxon>Dikarya</taxon>
        <taxon>Ascomycota</taxon>
        <taxon>Saccharomycotina</taxon>
        <taxon>Saccharomycetes</taxon>
        <taxon>Saccharomycetales</taxon>
        <taxon>Saccharomycetaceae</taxon>
        <taxon>Zygosaccharomyces</taxon>
    </lineage>
</organism>
<dbReference type="eggNOG" id="ENOG502QT2T">
    <property type="taxonomic scope" value="Eukaryota"/>
</dbReference>
<keyword evidence="2" id="KW-0732">Signal</keyword>
<dbReference type="OrthoDB" id="3260408at2759"/>
<evidence type="ECO:0000313" key="4">
    <source>
        <dbReference type="Proteomes" id="UP000187013"/>
    </source>
</evidence>
<accession>A0A1Q3A214</accession>
<feature type="compositionally biased region" description="Basic and acidic residues" evidence="1">
    <location>
        <begin position="610"/>
        <end position="626"/>
    </location>
</feature>
<feature type="signal peptide" evidence="2">
    <location>
        <begin position="1"/>
        <end position="19"/>
    </location>
</feature>
<name>A0A1Q3A214_ZYGRO</name>
<feature type="compositionally biased region" description="Polar residues" evidence="1">
    <location>
        <begin position="627"/>
        <end position="637"/>
    </location>
</feature>
<evidence type="ECO:0000313" key="3">
    <source>
        <dbReference type="EMBL" id="GAV49726.1"/>
    </source>
</evidence>
<feature type="compositionally biased region" description="Polar residues" evidence="1">
    <location>
        <begin position="677"/>
        <end position="689"/>
    </location>
</feature>
<dbReference type="AlphaFoldDB" id="A0A1Q3A214"/>